<protein>
    <recommendedName>
        <fullName evidence="2">Surface-adhesin protein E-like domain-containing protein</fullName>
    </recommendedName>
</protein>
<organism evidence="3 4">
    <name type="scientific">Geobacter benzoatilyticus</name>
    <dbReference type="NCBI Taxonomy" id="2815309"/>
    <lineage>
        <taxon>Bacteria</taxon>
        <taxon>Pseudomonadati</taxon>
        <taxon>Thermodesulfobacteriota</taxon>
        <taxon>Desulfuromonadia</taxon>
        <taxon>Geobacterales</taxon>
        <taxon>Geobacteraceae</taxon>
        <taxon>Geobacter</taxon>
    </lineage>
</organism>
<feature type="domain" description="Surface-adhesin protein E-like" evidence="2">
    <location>
        <begin position="30"/>
        <end position="145"/>
    </location>
</feature>
<dbReference type="Proteomes" id="UP000663651">
    <property type="component" value="Chromosome"/>
</dbReference>
<feature type="chain" id="PRO_5047034624" description="Surface-adhesin protein E-like domain-containing protein" evidence="1">
    <location>
        <begin position="26"/>
        <end position="148"/>
    </location>
</feature>
<evidence type="ECO:0000256" key="1">
    <source>
        <dbReference type="SAM" id="SignalP"/>
    </source>
</evidence>
<sequence length="148" mass="16393">MTIKRHIRTLAISTVMMAVSIPSLAADNSWEIIDDNPAASTYSYDSTSVAEAEEGLVTVWTRVVYTDEGKADALDTIGNPPEFKDLTSTDFLYTINCSEGMSRLEKVIHRKGNGEIIKEYSLAGKTPWTELEGETRMSLLREAVCDQP</sequence>
<evidence type="ECO:0000313" key="3">
    <source>
        <dbReference type="EMBL" id="QSV45792.1"/>
    </source>
</evidence>
<dbReference type="RefSeq" id="WP_207163583.1">
    <property type="nucleotide sequence ID" value="NZ_CP071382.1"/>
</dbReference>
<dbReference type="EMBL" id="CP071382">
    <property type="protein sequence ID" value="QSV45792.1"/>
    <property type="molecule type" value="Genomic_DNA"/>
</dbReference>
<keyword evidence="1" id="KW-0732">Signal</keyword>
<dbReference type="InterPro" id="IPR031939">
    <property type="entry name" value="Adhesin_E-like"/>
</dbReference>
<keyword evidence="4" id="KW-1185">Reference proteome</keyword>
<dbReference type="Pfam" id="PF16747">
    <property type="entry name" value="Adhesin_E"/>
    <property type="match status" value="1"/>
</dbReference>
<reference evidence="3 4" key="1">
    <citation type="submission" date="2021-03" db="EMBL/GenBank/DDBJ databases">
        <title>Geobacter metallireducens gen. nov. sp. nov., a microorganism capable of coupling the complete oxidation of organic compounds to the reduction of iron and other metals.</title>
        <authorList>
            <person name="Li Y."/>
        </authorList>
    </citation>
    <scope>NUCLEOTIDE SEQUENCE [LARGE SCALE GENOMIC DNA]</scope>
    <source>
        <strain evidence="3 4">Jerry-YX</strain>
    </source>
</reference>
<proteinExistence type="predicted"/>
<name>A0ABX7Q2Z3_9BACT</name>
<evidence type="ECO:0000259" key="2">
    <source>
        <dbReference type="Pfam" id="PF16747"/>
    </source>
</evidence>
<gene>
    <name evidence="3" type="ORF">JZM60_00395</name>
</gene>
<accession>A0ABX7Q2Z3</accession>
<feature type="signal peptide" evidence="1">
    <location>
        <begin position="1"/>
        <end position="25"/>
    </location>
</feature>
<evidence type="ECO:0000313" key="4">
    <source>
        <dbReference type="Proteomes" id="UP000663651"/>
    </source>
</evidence>